<proteinExistence type="predicted"/>
<gene>
    <name evidence="1" type="ORF">LCGC14_2130760</name>
</gene>
<organism evidence="1">
    <name type="scientific">marine sediment metagenome</name>
    <dbReference type="NCBI Taxonomy" id="412755"/>
    <lineage>
        <taxon>unclassified sequences</taxon>
        <taxon>metagenomes</taxon>
        <taxon>ecological metagenomes</taxon>
    </lineage>
</organism>
<protein>
    <submittedName>
        <fullName evidence="1">Uncharacterized protein</fullName>
    </submittedName>
</protein>
<name>A0A0F9E1G5_9ZZZZ</name>
<accession>A0A0F9E1G5</accession>
<dbReference type="EMBL" id="LAZR01026722">
    <property type="protein sequence ID" value="KKL67863.1"/>
    <property type="molecule type" value="Genomic_DNA"/>
</dbReference>
<dbReference type="AlphaFoldDB" id="A0A0F9E1G5"/>
<reference evidence="1" key="1">
    <citation type="journal article" date="2015" name="Nature">
        <title>Complex archaea that bridge the gap between prokaryotes and eukaryotes.</title>
        <authorList>
            <person name="Spang A."/>
            <person name="Saw J.H."/>
            <person name="Jorgensen S.L."/>
            <person name="Zaremba-Niedzwiedzka K."/>
            <person name="Martijn J."/>
            <person name="Lind A.E."/>
            <person name="van Eijk R."/>
            <person name="Schleper C."/>
            <person name="Guy L."/>
            <person name="Ettema T.J."/>
        </authorList>
    </citation>
    <scope>NUCLEOTIDE SEQUENCE</scope>
</reference>
<comment type="caution">
    <text evidence="1">The sequence shown here is derived from an EMBL/GenBank/DDBJ whole genome shotgun (WGS) entry which is preliminary data.</text>
</comment>
<feature type="non-terminal residue" evidence="1">
    <location>
        <position position="1"/>
    </location>
</feature>
<evidence type="ECO:0000313" key="1">
    <source>
        <dbReference type="EMBL" id="KKL67863.1"/>
    </source>
</evidence>
<sequence length="32" mass="3311">DAAYCSYFCGAEAQPEHCASGWGFTSLGPKVG</sequence>